<evidence type="ECO:0000256" key="4">
    <source>
        <dbReference type="ARBA" id="ARBA00023163"/>
    </source>
</evidence>
<gene>
    <name evidence="8" type="ORF">C7382_10866</name>
</gene>
<evidence type="ECO:0000256" key="2">
    <source>
        <dbReference type="ARBA" id="ARBA00022840"/>
    </source>
</evidence>
<dbReference type="InterPro" id="IPR027417">
    <property type="entry name" value="P-loop_NTPase"/>
</dbReference>
<dbReference type="OrthoDB" id="9810703at2"/>
<dbReference type="GO" id="GO:0000160">
    <property type="term" value="P:phosphorelay signal transduction system"/>
    <property type="evidence" value="ECO:0007669"/>
    <property type="project" value="InterPro"/>
</dbReference>
<dbReference type="InterPro" id="IPR025943">
    <property type="entry name" value="Sigma_54_int_dom_ATP-bd_2"/>
</dbReference>
<dbReference type="InterPro" id="IPR025662">
    <property type="entry name" value="Sigma_54_int_dom_ATP-bd_1"/>
</dbReference>
<dbReference type="InterPro" id="IPR011006">
    <property type="entry name" value="CheY-like_superfamily"/>
</dbReference>
<dbReference type="Gene3D" id="1.10.10.60">
    <property type="entry name" value="Homeodomain-like"/>
    <property type="match status" value="1"/>
</dbReference>
<dbReference type="Gene3D" id="1.10.8.60">
    <property type="match status" value="1"/>
</dbReference>
<feature type="domain" description="Response regulatory" evidence="7">
    <location>
        <begin position="6"/>
        <end position="127"/>
    </location>
</feature>
<dbReference type="EMBL" id="QEKY01000008">
    <property type="protein sequence ID" value="PVZ09877.1"/>
    <property type="molecule type" value="Genomic_DNA"/>
</dbReference>
<dbReference type="Pfam" id="PF00158">
    <property type="entry name" value="Sigma54_activat"/>
    <property type="match status" value="1"/>
</dbReference>
<evidence type="ECO:0000256" key="3">
    <source>
        <dbReference type="ARBA" id="ARBA00023015"/>
    </source>
</evidence>
<dbReference type="InterPro" id="IPR003593">
    <property type="entry name" value="AAA+_ATPase"/>
</dbReference>
<dbReference type="GeneID" id="94550846"/>
<keyword evidence="1" id="KW-0547">Nucleotide-binding</keyword>
<dbReference type="Pfam" id="PF25601">
    <property type="entry name" value="AAA_lid_14"/>
    <property type="match status" value="1"/>
</dbReference>
<dbReference type="PANTHER" id="PTHR32071:SF57">
    <property type="entry name" value="C4-DICARBOXYLATE TRANSPORT TRANSCRIPTIONAL REGULATORY PROTEIN DCTD"/>
    <property type="match status" value="1"/>
</dbReference>
<proteinExistence type="predicted"/>
<dbReference type="SUPFAM" id="SSF52172">
    <property type="entry name" value="CheY-like"/>
    <property type="match status" value="1"/>
</dbReference>
<dbReference type="SUPFAM" id="SSF52540">
    <property type="entry name" value="P-loop containing nucleoside triphosphate hydrolases"/>
    <property type="match status" value="1"/>
</dbReference>
<protein>
    <submittedName>
        <fullName evidence="8">Two-component system NtrC family response regulator</fullName>
    </submittedName>
</protein>
<dbReference type="Pfam" id="PF02954">
    <property type="entry name" value="HTH_8"/>
    <property type="match status" value="1"/>
</dbReference>
<dbReference type="SUPFAM" id="SSF46689">
    <property type="entry name" value="Homeodomain-like"/>
    <property type="match status" value="1"/>
</dbReference>
<evidence type="ECO:0000259" key="7">
    <source>
        <dbReference type="PROSITE" id="PS50110"/>
    </source>
</evidence>
<dbReference type="GO" id="GO:0043565">
    <property type="term" value="F:sequence-specific DNA binding"/>
    <property type="evidence" value="ECO:0007669"/>
    <property type="project" value="InterPro"/>
</dbReference>
<accession>A0A2U1FCF7</accession>
<reference evidence="8 9" key="1">
    <citation type="submission" date="2018-04" db="EMBL/GenBank/DDBJ databases">
        <title>Genomic Encyclopedia of Type Strains, Phase IV (KMG-IV): sequencing the most valuable type-strain genomes for metagenomic binning, comparative biology and taxonomic classification.</title>
        <authorList>
            <person name="Goeker M."/>
        </authorList>
    </citation>
    <scope>NUCLEOTIDE SEQUENCE [LARGE SCALE GENOMIC DNA]</scope>
    <source>
        <strain evidence="8 9">DSM 28520</strain>
    </source>
</reference>
<dbReference type="Pfam" id="PF00072">
    <property type="entry name" value="Response_reg"/>
    <property type="match status" value="1"/>
</dbReference>
<dbReference type="RefSeq" id="WP_116679428.1">
    <property type="nucleotide sequence ID" value="NZ_QEKY01000008.1"/>
</dbReference>
<dbReference type="PROSITE" id="PS00676">
    <property type="entry name" value="SIGMA54_INTERACT_2"/>
    <property type="match status" value="1"/>
</dbReference>
<keyword evidence="5" id="KW-0597">Phosphoprotein</keyword>
<feature type="domain" description="Sigma-54 factor interaction" evidence="6">
    <location>
        <begin position="162"/>
        <end position="391"/>
    </location>
</feature>
<dbReference type="Proteomes" id="UP000245462">
    <property type="component" value="Unassembled WGS sequence"/>
</dbReference>
<keyword evidence="2" id="KW-0067">ATP-binding</keyword>
<dbReference type="InterPro" id="IPR009057">
    <property type="entry name" value="Homeodomain-like_sf"/>
</dbReference>
<name>A0A2U1FCF7_9PORP</name>
<dbReference type="PROSITE" id="PS50045">
    <property type="entry name" value="SIGMA54_INTERACT_4"/>
    <property type="match status" value="1"/>
</dbReference>
<evidence type="ECO:0000259" key="6">
    <source>
        <dbReference type="PROSITE" id="PS50045"/>
    </source>
</evidence>
<dbReference type="CDD" id="cd00009">
    <property type="entry name" value="AAA"/>
    <property type="match status" value="1"/>
</dbReference>
<keyword evidence="3" id="KW-0805">Transcription regulation</keyword>
<dbReference type="GO" id="GO:0005524">
    <property type="term" value="F:ATP binding"/>
    <property type="evidence" value="ECO:0007669"/>
    <property type="project" value="UniProtKB-KW"/>
</dbReference>
<dbReference type="PROSITE" id="PS50110">
    <property type="entry name" value="RESPONSE_REGULATORY"/>
    <property type="match status" value="1"/>
</dbReference>
<organism evidence="8 9">
    <name type="scientific">Porphyromonas loveana</name>
    <dbReference type="NCBI Taxonomy" id="1884669"/>
    <lineage>
        <taxon>Bacteria</taxon>
        <taxon>Pseudomonadati</taxon>
        <taxon>Bacteroidota</taxon>
        <taxon>Bacteroidia</taxon>
        <taxon>Bacteroidales</taxon>
        <taxon>Porphyromonadaceae</taxon>
        <taxon>Porphyromonas</taxon>
    </lineage>
</organism>
<dbReference type="AlphaFoldDB" id="A0A2U1FCF7"/>
<comment type="caution">
    <text evidence="8">The sequence shown here is derived from an EMBL/GenBank/DDBJ whole genome shotgun (WGS) entry which is preliminary data.</text>
</comment>
<dbReference type="InterPro" id="IPR002197">
    <property type="entry name" value="HTH_Fis"/>
</dbReference>
<keyword evidence="4" id="KW-0804">Transcription</keyword>
<dbReference type="InterPro" id="IPR001789">
    <property type="entry name" value="Sig_transdc_resp-reg_receiver"/>
</dbReference>
<keyword evidence="9" id="KW-1185">Reference proteome</keyword>
<dbReference type="FunFam" id="3.40.50.300:FF:000006">
    <property type="entry name" value="DNA-binding transcriptional regulator NtrC"/>
    <property type="match status" value="1"/>
</dbReference>
<dbReference type="SMART" id="SM00382">
    <property type="entry name" value="AAA"/>
    <property type="match status" value="1"/>
</dbReference>
<evidence type="ECO:0000256" key="5">
    <source>
        <dbReference type="PROSITE-ProRule" id="PRU00169"/>
    </source>
</evidence>
<evidence type="ECO:0000313" key="9">
    <source>
        <dbReference type="Proteomes" id="UP000245462"/>
    </source>
</evidence>
<dbReference type="PRINTS" id="PR01590">
    <property type="entry name" value="HTHFIS"/>
</dbReference>
<sequence length="463" mass="50805">MERLTDILVIDDDVAVCAALRLVLKRAGYNPLITSSPDEALAVVREQGTKGRPEVILMDMNFSLSTSGREGLDLLRKMRVFTACPIILMTAWASVPLAVEGMRLGAFDFIGKPWDNTRLLQTIDTALRLSEKTTAPAGEDTARRKSTLSAQTCRGEDPCAHIVGRSDAIERVKEQIRRIAPTHASVLITGESGTGKELIAEALHRGSKRASAPFVKVNLGGVPESLFESELFGHKKGAFTGAFADRKGRFDMADGGTIFLDEIGELPTANQVKLLRVLQEQTFEPLGESVPHRVDVRVVSATNAPLKKLVAEGRFREDLYYRINLIHLHLPPLRERCEDIPLLVNAFSEAFSASAGLPPATWSPEAMNRICAMPLPGNVRELKNVVERTLLLSNASVVRGQDVADFGVQTTEDFCVAEKALTEVEEEAIREALRKHDGNVSRAARALGLSRAALYRRMEKYGL</sequence>
<dbReference type="Gene3D" id="3.40.50.2300">
    <property type="match status" value="1"/>
</dbReference>
<evidence type="ECO:0000313" key="8">
    <source>
        <dbReference type="EMBL" id="PVZ09877.1"/>
    </source>
</evidence>
<dbReference type="GO" id="GO:0006355">
    <property type="term" value="P:regulation of DNA-templated transcription"/>
    <property type="evidence" value="ECO:0007669"/>
    <property type="project" value="InterPro"/>
</dbReference>
<evidence type="ECO:0000256" key="1">
    <source>
        <dbReference type="ARBA" id="ARBA00022741"/>
    </source>
</evidence>
<dbReference type="SMART" id="SM00448">
    <property type="entry name" value="REC"/>
    <property type="match status" value="1"/>
</dbReference>
<feature type="modified residue" description="4-aspartylphosphate" evidence="5">
    <location>
        <position position="59"/>
    </location>
</feature>
<dbReference type="PROSITE" id="PS00675">
    <property type="entry name" value="SIGMA54_INTERACT_1"/>
    <property type="match status" value="1"/>
</dbReference>
<dbReference type="InterPro" id="IPR002078">
    <property type="entry name" value="Sigma_54_int"/>
</dbReference>
<dbReference type="PANTHER" id="PTHR32071">
    <property type="entry name" value="TRANSCRIPTIONAL REGULATORY PROTEIN"/>
    <property type="match status" value="1"/>
</dbReference>
<dbReference type="Gene3D" id="3.40.50.300">
    <property type="entry name" value="P-loop containing nucleotide triphosphate hydrolases"/>
    <property type="match status" value="1"/>
</dbReference>
<dbReference type="InterPro" id="IPR058031">
    <property type="entry name" value="AAA_lid_NorR"/>
</dbReference>